<dbReference type="Pfam" id="PF07460">
    <property type="entry name" value="NUMOD3"/>
    <property type="match status" value="1"/>
</dbReference>
<proteinExistence type="predicted"/>
<protein>
    <submittedName>
        <fullName evidence="1">Uncharacterized protein</fullName>
    </submittedName>
</protein>
<dbReference type="EMBL" id="RBNI01002254">
    <property type="protein sequence ID" value="RUP49502.1"/>
    <property type="molecule type" value="Genomic_DNA"/>
</dbReference>
<organism evidence="1 2">
    <name type="scientific">Jimgerdemannia flammicorona</name>
    <dbReference type="NCBI Taxonomy" id="994334"/>
    <lineage>
        <taxon>Eukaryota</taxon>
        <taxon>Fungi</taxon>
        <taxon>Fungi incertae sedis</taxon>
        <taxon>Mucoromycota</taxon>
        <taxon>Mucoromycotina</taxon>
        <taxon>Endogonomycetes</taxon>
        <taxon>Endogonales</taxon>
        <taxon>Endogonaceae</taxon>
        <taxon>Jimgerdemannia</taxon>
    </lineage>
</organism>
<dbReference type="GO" id="GO:0003677">
    <property type="term" value="F:DNA binding"/>
    <property type="evidence" value="ECO:0007669"/>
    <property type="project" value="InterPro"/>
</dbReference>
<dbReference type="OrthoDB" id="5274807at2759"/>
<evidence type="ECO:0000313" key="2">
    <source>
        <dbReference type="Proteomes" id="UP000268093"/>
    </source>
</evidence>
<gene>
    <name evidence="1" type="ORF">BC936DRAFT_142380</name>
</gene>
<accession>A0A433DF62</accession>
<comment type="caution">
    <text evidence="1">The sequence shown here is derived from an EMBL/GenBank/DDBJ whole genome shotgun (WGS) entry which is preliminary data.</text>
</comment>
<dbReference type="InterPro" id="IPR003611">
    <property type="entry name" value="NUMOD3"/>
</dbReference>
<keyword evidence="2" id="KW-1185">Reference proteome</keyword>
<dbReference type="InterPro" id="IPR035901">
    <property type="entry name" value="GIY-YIG_endonuc_sf"/>
</dbReference>
<sequence>MIRNGLSKAAGVYGFQLISTGEIVYIGSSVNLARRFMDHVNNRGSNIPLQRGFAKHGVPASNFLSTAGSLQGYQHTVQTRAKMSAARIGNTKTVGKTNASARADPAGGRKCLANLLQCIH</sequence>
<name>A0A433DF62_9FUNG</name>
<evidence type="ECO:0000313" key="1">
    <source>
        <dbReference type="EMBL" id="RUP49502.1"/>
    </source>
</evidence>
<dbReference type="SUPFAM" id="SSF82771">
    <property type="entry name" value="GIY-YIG endonuclease"/>
    <property type="match status" value="1"/>
</dbReference>
<dbReference type="Gene3D" id="3.40.1440.10">
    <property type="entry name" value="GIY-YIG endonuclease"/>
    <property type="match status" value="1"/>
</dbReference>
<dbReference type="Proteomes" id="UP000268093">
    <property type="component" value="Unassembled WGS sequence"/>
</dbReference>
<reference evidence="1 2" key="1">
    <citation type="journal article" date="2018" name="New Phytol.">
        <title>Phylogenomics of Endogonaceae and evolution of mycorrhizas within Mucoromycota.</title>
        <authorList>
            <person name="Chang Y."/>
            <person name="Desiro A."/>
            <person name="Na H."/>
            <person name="Sandor L."/>
            <person name="Lipzen A."/>
            <person name="Clum A."/>
            <person name="Barry K."/>
            <person name="Grigoriev I.V."/>
            <person name="Martin F.M."/>
            <person name="Stajich J.E."/>
            <person name="Smith M.E."/>
            <person name="Bonito G."/>
            <person name="Spatafora J.W."/>
        </authorList>
    </citation>
    <scope>NUCLEOTIDE SEQUENCE [LARGE SCALE GENOMIC DNA]</scope>
    <source>
        <strain evidence="1 2">GMNB39</strain>
    </source>
</reference>